<reference evidence="1" key="1">
    <citation type="submission" date="2015-10" db="EMBL/GenBank/DDBJ databases">
        <authorList>
            <person name="Gilbert D.G."/>
        </authorList>
    </citation>
    <scope>NUCLEOTIDE SEQUENCE</scope>
    <source>
        <strain evidence="1">Phyl III-seqv23</strain>
    </source>
</reference>
<name>A0A0S4UX47_RALSL</name>
<gene>
    <name evidence="1" type="ORF">RUN1985_v1_10059</name>
</gene>
<dbReference type="AlphaFoldDB" id="A0A0S4UX47"/>
<evidence type="ECO:0000313" key="1">
    <source>
        <dbReference type="EMBL" id="CUV26861.1"/>
    </source>
</evidence>
<proteinExistence type="predicted"/>
<protein>
    <submittedName>
        <fullName evidence="1">Uncharacterized protein</fullName>
    </submittedName>
</protein>
<accession>A0A0S4UX47</accession>
<sequence length="191" mass="20867">MLELIHEEWRGGLRIRLTALEHSMIAEVLRGNSVIAKSESGHGGLLSPNACLKPHESGLAKALIEQATDKALGRVRRNNFDLLIDDLRAAQRRAGGSMRKALGRVRAVFFMKAQRDPEPASLRAAGLLSRARQHAEATYQPNAPVNEALLRRVLAAAQRGVLSADDVQAVQQAHRDGRAIPSHVLTKLMGR</sequence>
<dbReference type="EMBL" id="LN899824">
    <property type="protein sequence ID" value="CUV26861.1"/>
    <property type="molecule type" value="Genomic_DNA"/>
</dbReference>
<organism evidence="1">
    <name type="scientific">Ralstonia solanacearum</name>
    <name type="common">Pseudomonas solanacearum</name>
    <dbReference type="NCBI Taxonomy" id="305"/>
    <lineage>
        <taxon>Bacteria</taxon>
        <taxon>Pseudomonadati</taxon>
        <taxon>Pseudomonadota</taxon>
        <taxon>Betaproteobacteria</taxon>
        <taxon>Burkholderiales</taxon>
        <taxon>Burkholderiaceae</taxon>
        <taxon>Ralstonia</taxon>
        <taxon>Ralstonia solanacearum species complex</taxon>
    </lineage>
</organism>